<proteinExistence type="predicted"/>
<dbReference type="InterPro" id="IPR013087">
    <property type="entry name" value="Znf_C2H2_type"/>
</dbReference>
<dbReference type="Proteomes" id="UP000186547">
    <property type="component" value="Chromosome"/>
</dbReference>
<dbReference type="Pfam" id="PF23447">
    <property type="entry name" value="DUF7128"/>
    <property type="match status" value="1"/>
</dbReference>
<dbReference type="PROSITE" id="PS50157">
    <property type="entry name" value="ZINC_FINGER_C2H2_2"/>
    <property type="match status" value="1"/>
</dbReference>
<gene>
    <name evidence="2" type="ORF">CHINAEXTREME_18175</name>
</gene>
<feature type="domain" description="C2H2-type" evidence="1">
    <location>
        <begin position="65"/>
        <end position="92"/>
    </location>
</feature>
<evidence type="ECO:0000259" key="1">
    <source>
        <dbReference type="PROSITE" id="PS50157"/>
    </source>
</evidence>
<organism evidence="2 3">
    <name type="scientific">Natronobacterium lacisalsi AJ5</name>
    <dbReference type="NCBI Taxonomy" id="358396"/>
    <lineage>
        <taxon>Archaea</taxon>
        <taxon>Methanobacteriati</taxon>
        <taxon>Methanobacteriota</taxon>
        <taxon>Stenosarchaea group</taxon>
        <taxon>Halobacteria</taxon>
        <taxon>Halobacteriales</taxon>
        <taxon>Natrialbaceae</taxon>
        <taxon>Natronobacterium</taxon>
    </lineage>
</organism>
<protein>
    <recommendedName>
        <fullName evidence="1">C2H2-type domain-containing protein</fullName>
    </recommendedName>
</protein>
<dbReference type="EMBL" id="CP019285">
    <property type="protein sequence ID" value="APW99576.1"/>
    <property type="molecule type" value="Genomic_DNA"/>
</dbReference>
<name>A0A1P8LUU5_NATLA</name>
<reference evidence="2 3" key="1">
    <citation type="journal article" date="2011" name="J. Bacteriol.">
        <title>Genome sequence of Halobiforma lacisalsi AJ5, an extremely halophilic archaeon which harbors a bop gene.</title>
        <authorList>
            <person name="Jiang X."/>
            <person name="Wang S."/>
            <person name="Cheng H."/>
            <person name="Huo Y."/>
            <person name="Zhang X."/>
            <person name="Zhu X."/>
            <person name="Han X."/>
            <person name="Ni P."/>
            <person name="Wu M."/>
        </authorList>
    </citation>
    <scope>NUCLEOTIDE SEQUENCE [LARGE SCALE GENOMIC DNA]</scope>
    <source>
        <strain evidence="2 3">AJ5</strain>
    </source>
</reference>
<dbReference type="AlphaFoldDB" id="A0A1P8LUU5"/>
<dbReference type="KEGG" id="hlc:CHINAEXTREME18175"/>
<accession>A0A1P8LUU5</accession>
<evidence type="ECO:0000313" key="2">
    <source>
        <dbReference type="EMBL" id="APW99576.1"/>
    </source>
</evidence>
<dbReference type="InterPro" id="IPR055552">
    <property type="entry name" value="DUF7128"/>
</dbReference>
<sequence length="96" mass="10606">MERTFRPGRLEGCPADFVDLADLAGLAGLAGLADLASLVGETHLRVRVASSRMVVQTERDDATWYECENCGLLFDEKSDAAEHEQRCDDTEPSYIQ</sequence>
<evidence type="ECO:0000313" key="3">
    <source>
        <dbReference type="Proteomes" id="UP000186547"/>
    </source>
</evidence>